<dbReference type="Gene3D" id="1.10.287.470">
    <property type="entry name" value="Helix hairpin bin"/>
    <property type="match status" value="1"/>
</dbReference>
<dbReference type="Gene3D" id="2.40.420.20">
    <property type="match status" value="1"/>
</dbReference>
<evidence type="ECO:0000256" key="4">
    <source>
        <dbReference type="SAM" id="SignalP"/>
    </source>
</evidence>
<comment type="similarity">
    <text evidence="2">Belongs to the membrane fusion protein (MFP) (TC 8.A.1) family.</text>
</comment>
<dbReference type="InterPro" id="IPR058626">
    <property type="entry name" value="MdtA-like_b-barrel"/>
</dbReference>
<dbReference type="InterPro" id="IPR058624">
    <property type="entry name" value="MdtA-like_HH"/>
</dbReference>
<dbReference type="Gene3D" id="2.40.50.100">
    <property type="match status" value="1"/>
</dbReference>
<dbReference type="SUPFAM" id="SSF111369">
    <property type="entry name" value="HlyD-like secretion proteins"/>
    <property type="match status" value="1"/>
</dbReference>
<evidence type="ECO:0000256" key="1">
    <source>
        <dbReference type="ARBA" id="ARBA00004519"/>
    </source>
</evidence>
<keyword evidence="10" id="KW-1185">Reference proteome</keyword>
<evidence type="ECO:0000256" key="3">
    <source>
        <dbReference type="SAM" id="Coils"/>
    </source>
</evidence>
<feature type="chain" id="PRO_5046692166" evidence="4">
    <location>
        <begin position="31"/>
        <end position="372"/>
    </location>
</feature>
<accession>A0ABQ1I2E9</accession>
<comment type="subcellular location">
    <subcellularLocation>
        <location evidence="1">Cell inner membrane</location>
        <topology evidence="1">Lipid-anchor</topology>
    </subcellularLocation>
</comment>
<dbReference type="InterPro" id="IPR058627">
    <property type="entry name" value="MdtA-like_C"/>
</dbReference>
<keyword evidence="3" id="KW-0175">Coiled coil</keyword>
<dbReference type="InterPro" id="IPR058625">
    <property type="entry name" value="MdtA-like_BSH"/>
</dbReference>
<evidence type="ECO:0000259" key="7">
    <source>
        <dbReference type="Pfam" id="PF25944"/>
    </source>
</evidence>
<feature type="signal peptide" evidence="4">
    <location>
        <begin position="1"/>
        <end position="30"/>
    </location>
</feature>
<protein>
    <submittedName>
        <fullName evidence="9">MexE family multidrug efflux RND transporter periplasmic adaptor subunit</fullName>
    </submittedName>
</protein>
<name>A0ABQ1I2E9_9ALTE</name>
<organism evidence="9 10">
    <name type="scientific">Agarivorans gilvus</name>
    <dbReference type="NCBI Taxonomy" id="680279"/>
    <lineage>
        <taxon>Bacteria</taxon>
        <taxon>Pseudomonadati</taxon>
        <taxon>Pseudomonadota</taxon>
        <taxon>Gammaproteobacteria</taxon>
        <taxon>Alteromonadales</taxon>
        <taxon>Alteromonadaceae</taxon>
        <taxon>Agarivorans</taxon>
    </lineage>
</organism>
<evidence type="ECO:0000259" key="8">
    <source>
        <dbReference type="Pfam" id="PF25967"/>
    </source>
</evidence>
<feature type="domain" description="Multidrug resistance protein MdtA-like beta-barrel" evidence="7">
    <location>
        <begin position="206"/>
        <end position="291"/>
    </location>
</feature>
<feature type="domain" description="Multidrug resistance protein MdtA-like C-terminal permuted SH3" evidence="8">
    <location>
        <begin position="300"/>
        <end position="358"/>
    </location>
</feature>
<dbReference type="Proteomes" id="UP000651977">
    <property type="component" value="Unassembled WGS sequence"/>
</dbReference>
<comment type="caution">
    <text evidence="9">The sequence shown here is derived from an EMBL/GenBank/DDBJ whole genome shotgun (WGS) entry which is preliminary data.</text>
</comment>
<evidence type="ECO:0000259" key="5">
    <source>
        <dbReference type="Pfam" id="PF25876"/>
    </source>
</evidence>
<dbReference type="PANTHER" id="PTHR30158">
    <property type="entry name" value="ACRA/E-RELATED COMPONENT OF DRUG EFFLUX TRANSPORTER"/>
    <property type="match status" value="1"/>
</dbReference>
<keyword evidence="4" id="KW-0732">Signal</keyword>
<dbReference type="Gene3D" id="2.40.30.170">
    <property type="match status" value="1"/>
</dbReference>
<evidence type="ECO:0000259" key="6">
    <source>
        <dbReference type="Pfam" id="PF25917"/>
    </source>
</evidence>
<dbReference type="EMBL" id="BMDY01000010">
    <property type="protein sequence ID" value="GGB06315.1"/>
    <property type="molecule type" value="Genomic_DNA"/>
</dbReference>
<reference evidence="10" key="1">
    <citation type="journal article" date="2019" name="Int. J. Syst. Evol. Microbiol.">
        <title>The Global Catalogue of Microorganisms (GCM) 10K type strain sequencing project: providing services to taxonomists for standard genome sequencing and annotation.</title>
        <authorList>
            <consortium name="The Broad Institute Genomics Platform"/>
            <consortium name="The Broad Institute Genome Sequencing Center for Infectious Disease"/>
            <person name="Wu L."/>
            <person name="Ma J."/>
        </authorList>
    </citation>
    <scope>NUCLEOTIDE SEQUENCE [LARGE SCALE GENOMIC DNA]</scope>
    <source>
        <strain evidence="10">CGMCC 1.10131</strain>
    </source>
</reference>
<dbReference type="RefSeq" id="WP_188407409.1">
    <property type="nucleotide sequence ID" value="NZ_BMDY01000010.1"/>
</dbReference>
<evidence type="ECO:0000313" key="10">
    <source>
        <dbReference type="Proteomes" id="UP000651977"/>
    </source>
</evidence>
<proteinExistence type="inferred from homology"/>
<evidence type="ECO:0000256" key="2">
    <source>
        <dbReference type="ARBA" id="ARBA00009477"/>
    </source>
</evidence>
<sequence length="372" mass="40405">MFFSRPKILAIALSLPLLLACEPAATVSNAAPASLVNTTSVQTIHYAPSQQFVGRIEAYNDVDIRAQVSGYLIARHFEDGQMVEQGQLLYEIDATRYQAAVAQAKAELAKAKSALANANLNWQRGKSLLPQKNISQAEFDRLTAEKLSSEAQLEAAEALLSASLVDLKHTQVLAPFTGRIGQSEVSQGDLISSNSGRLTNLVSLDPIRASFSISERERLSMGLDQVTQHSSQQAAQVELQISDQRSYNQAGQLDFIDNRIDRQTGTIALSARFANPQQQLLPGQYVEIKLSSHQQVAAQVIPRRAVQSDLEGEYVMIVNAQGKAERRNVSLGPVIEQGVVINQGLSGDEQVISAGLQRVRHGSAVQIVEPQA</sequence>
<gene>
    <name evidence="9" type="ORF">GCM10007414_19510</name>
</gene>
<feature type="domain" description="Multidrug resistance protein MdtA-like barrel-sandwich hybrid" evidence="6">
    <location>
        <begin position="60"/>
        <end position="195"/>
    </location>
</feature>
<dbReference type="Pfam" id="PF25876">
    <property type="entry name" value="HH_MFP_RND"/>
    <property type="match status" value="1"/>
</dbReference>
<dbReference type="Pfam" id="PF25917">
    <property type="entry name" value="BSH_RND"/>
    <property type="match status" value="1"/>
</dbReference>
<feature type="coiled-coil region" evidence="3">
    <location>
        <begin position="94"/>
        <end position="159"/>
    </location>
</feature>
<dbReference type="Pfam" id="PF25944">
    <property type="entry name" value="Beta-barrel_RND"/>
    <property type="match status" value="1"/>
</dbReference>
<dbReference type="NCBIfam" id="TIGR01730">
    <property type="entry name" value="RND_mfp"/>
    <property type="match status" value="1"/>
</dbReference>
<evidence type="ECO:0000313" key="9">
    <source>
        <dbReference type="EMBL" id="GGB06315.1"/>
    </source>
</evidence>
<dbReference type="PROSITE" id="PS51257">
    <property type="entry name" value="PROKAR_LIPOPROTEIN"/>
    <property type="match status" value="1"/>
</dbReference>
<dbReference type="InterPro" id="IPR006143">
    <property type="entry name" value="RND_pump_MFP"/>
</dbReference>
<dbReference type="Pfam" id="PF25967">
    <property type="entry name" value="RND-MFP_C"/>
    <property type="match status" value="1"/>
</dbReference>
<feature type="domain" description="Multidrug resistance protein MdtA-like alpha-helical hairpin" evidence="5">
    <location>
        <begin position="101"/>
        <end position="170"/>
    </location>
</feature>